<keyword evidence="3" id="KW-0677">Repeat</keyword>
<comment type="similarity">
    <text evidence="1">Belongs to the disease resistance NB-LRR family.</text>
</comment>
<dbReference type="FunFam" id="1.10.10.10:FF:000322">
    <property type="entry name" value="Probable disease resistance protein At1g63360"/>
    <property type="match status" value="1"/>
</dbReference>
<evidence type="ECO:0000256" key="2">
    <source>
        <dbReference type="ARBA" id="ARBA00022614"/>
    </source>
</evidence>
<dbReference type="AlphaFoldDB" id="A0A9W7XC08"/>
<evidence type="ECO:0000259" key="9">
    <source>
        <dbReference type="Pfam" id="PF23559"/>
    </source>
</evidence>
<keyword evidence="4" id="KW-0547">Nucleotide-binding</keyword>
<dbReference type="Gene3D" id="3.80.10.10">
    <property type="entry name" value="Ribonuclease Inhibitor"/>
    <property type="match status" value="1"/>
</dbReference>
<protein>
    <recommendedName>
        <fullName evidence="13">NB-ARC domain-containing protein</fullName>
    </recommendedName>
</protein>
<dbReference type="Pfam" id="PF00931">
    <property type="entry name" value="NB-ARC"/>
    <property type="match status" value="1"/>
</dbReference>
<reference evidence="11 12" key="1">
    <citation type="submission" date="2022-10" db="EMBL/GenBank/DDBJ databases">
        <title>WGS assembly of Paspalum vaginatum 540-79.</title>
        <authorList>
            <person name="Sun G."/>
            <person name="Wase N."/>
            <person name="Shu S."/>
            <person name="Jenkins J."/>
            <person name="Zhou B."/>
            <person name="Torres-Rodriguez J."/>
            <person name="Chen C."/>
            <person name="Sandor L."/>
            <person name="Plott C."/>
            <person name="Yoshinga Y."/>
            <person name="Daum C."/>
            <person name="Qi P."/>
            <person name="Barry K."/>
            <person name="Lipzen A."/>
            <person name="Berry L."/>
            <person name="Pedersen C."/>
            <person name="Gottilla T."/>
            <person name="Foltz A."/>
            <person name="Yu H."/>
            <person name="O'Malley R."/>
            <person name="Zhang C."/>
            <person name="Devos K."/>
            <person name="Sigmon B."/>
            <person name="Yu B."/>
            <person name="Obata T."/>
            <person name="Schmutz J."/>
            <person name="Schnable J."/>
        </authorList>
    </citation>
    <scope>NUCLEOTIDE SEQUENCE [LARGE SCALE GENOMIC DNA]</scope>
    <source>
        <strain evidence="12">cv. 540-79</strain>
    </source>
</reference>
<dbReference type="GO" id="GO:0043531">
    <property type="term" value="F:ADP binding"/>
    <property type="evidence" value="ECO:0007669"/>
    <property type="project" value="InterPro"/>
</dbReference>
<dbReference type="InterPro" id="IPR044974">
    <property type="entry name" value="Disease_R_plants"/>
</dbReference>
<organism evidence="11 12">
    <name type="scientific">Paspalum vaginatum</name>
    <name type="common">seashore paspalum</name>
    <dbReference type="NCBI Taxonomy" id="158149"/>
    <lineage>
        <taxon>Eukaryota</taxon>
        <taxon>Viridiplantae</taxon>
        <taxon>Streptophyta</taxon>
        <taxon>Embryophyta</taxon>
        <taxon>Tracheophyta</taxon>
        <taxon>Spermatophyta</taxon>
        <taxon>Magnoliopsida</taxon>
        <taxon>Liliopsida</taxon>
        <taxon>Poales</taxon>
        <taxon>Poaceae</taxon>
        <taxon>PACMAD clade</taxon>
        <taxon>Panicoideae</taxon>
        <taxon>Andropogonodae</taxon>
        <taxon>Paspaleae</taxon>
        <taxon>Paspalinae</taxon>
        <taxon>Paspalum</taxon>
    </lineage>
</organism>
<dbReference type="PANTHER" id="PTHR23155">
    <property type="entry name" value="DISEASE RESISTANCE PROTEIN RP"/>
    <property type="match status" value="1"/>
</dbReference>
<feature type="domain" description="NB-ARC" evidence="7">
    <location>
        <begin position="132"/>
        <end position="297"/>
    </location>
</feature>
<dbReference type="EMBL" id="MU629528">
    <property type="protein sequence ID" value="KAJ1256340.1"/>
    <property type="molecule type" value="Genomic_DNA"/>
</dbReference>
<sequence>MHAALKDVSQVPRNKLPEVDKLWARRVRELAYDTEDAIDTYAVRVVGRDPAADDLNIFKKICRKAAGVVKNAKGRHQLADKVKDIKNLSKELADLAKYRISATIANPTASTGLDPRLLNMYKSETELVGIEAPRDELIRRLTEGGSEQSLKIVSIVGFGGLGKTALAKTVHDRLKAQFDCNAFVSVGRNPHITSVLEKLLETLDGSKYSDIKTKRWDVERLYDELHTFLHDKRFFIVIDDIWDTESRKRILYSLKDNNCGSRIIMTTRNSDVVTKEVDVYKLKPLSHDNSKILFNKRILTGDGECLVNQSDELVNSILSKCDGVPLAIIAIASLLADKPWQKWSEVYESMVSGCGDSTMEIISYSFEDLPSHLKPCLLYMSTSPEDCGVWKYELIWMWICEGFVQAKKPGDGMLEQGEMYFNEILNRSMIQPIEDDTDCSIYECKVHDIVYDLIINLSREENFNIVSTGEQYASSKCVRRNTEMDAASLNTKVRRLSLQEFHFEHIAPDTLGTPDVDAVTSLYVRNSAIDALPQLYCFQVCRVLIIEDIVTLNLKHLGKLLHLRYLEINRTHVDKLPAEEIVDLKSLQTLLLTDIGPHELPSTVCALTTLMCMHITEFKRLPSNKMGNLVYLDELCLDPVAGGSETDDLVVQLGKLTRLRVLHIKFAEEMEENSQNALVNSICSLEKIQDLKLDFPKPMKASDAWQDWIPPRQLWRLLIPDIRFPRLPSWICPVQLPCVSNLAVCALVVQEQDLENLAKLPELCYLHLMSQHTPRIYR</sequence>
<dbReference type="InterPro" id="IPR032675">
    <property type="entry name" value="LRR_dom_sf"/>
</dbReference>
<comment type="caution">
    <text evidence="11">The sequence shown here is derived from an EMBL/GenBank/DDBJ whole genome shotgun (WGS) entry which is preliminary data.</text>
</comment>
<evidence type="ECO:0000313" key="12">
    <source>
        <dbReference type="Proteomes" id="UP001164776"/>
    </source>
</evidence>
<evidence type="ECO:0000256" key="6">
    <source>
        <dbReference type="ARBA" id="ARBA00023054"/>
    </source>
</evidence>
<dbReference type="Gene3D" id="1.20.5.4130">
    <property type="match status" value="1"/>
</dbReference>
<dbReference type="Gene3D" id="3.40.50.300">
    <property type="entry name" value="P-loop containing nucleotide triphosphate hydrolases"/>
    <property type="match status" value="1"/>
</dbReference>
<keyword evidence="5" id="KW-0611">Plant defense</keyword>
<dbReference type="PANTHER" id="PTHR23155:SF1181">
    <property type="entry name" value="OS08G0170200 PROTEIN"/>
    <property type="match status" value="1"/>
</dbReference>
<dbReference type="GO" id="GO:0009626">
    <property type="term" value="P:plant-type hypersensitive response"/>
    <property type="evidence" value="ECO:0007669"/>
    <property type="project" value="UniProtKB-ARBA"/>
</dbReference>
<dbReference type="Pfam" id="PF18052">
    <property type="entry name" value="Rx_N"/>
    <property type="match status" value="1"/>
</dbReference>
<dbReference type="SUPFAM" id="SSF52058">
    <property type="entry name" value="L domain-like"/>
    <property type="match status" value="1"/>
</dbReference>
<accession>A0A9W7XC08</accession>
<evidence type="ECO:0000256" key="4">
    <source>
        <dbReference type="ARBA" id="ARBA00022741"/>
    </source>
</evidence>
<feature type="domain" description="Disease resistance N-terminal" evidence="8">
    <location>
        <begin position="1"/>
        <end position="49"/>
    </location>
</feature>
<dbReference type="GO" id="GO:0002758">
    <property type="term" value="P:innate immune response-activating signaling pathway"/>
    <property type="evidence" value="ECO:0007669"/>
    <property type="project" value="UniProtKB-ARBA"/>
</dbReference>
<dbReference type="InterPro" id="IPR041118">
    <property type="entry name" value="Rx_N"/>
</dbReference>
<dbReference type="InterPro" id="IPR027417">
    <property type="entry name" value="P-loop_NTPase"/>
</dbReference>
<dbReference type="CDD" id="cd14798">
    <property type="entry name" value="RX-CC_like"/>
    <property type="match status" value="1"/>
</dbReference>
<dbReference type="InterPro" id="IPR002182">
    <property type="entry name" value="NB-ARC"/>
</dbReference>
<dbReference type="InterPro" id="IPR038005">
    <property type="entry name" value="RX-like_CC"/>
</dbReference>
<evidence type="ECO:0000313" key="11">
    <source>
        <dbReference type="EMBL" id="KAJ1256340.1"/>
    </source>
</evidence>
<feature type="domain" description="Disease resistance protein winged helix" evidence="9">
    <location>
        <begin position="384"/>
        <end position="454"/>
    </location>
</feature>
<name>A0A9W7XC08_9POAL</name>
<keyword evidence="2" id="KW-0433">Leucine-rich repeat</keyword>
<feature type="domain" description="Disease resistance R13L4/SHOC-2-like LRR" evidence="10">
    <location>
        <begin position="519"/>
        <end position="774"/>
    </location>
</feature>
<evidence type="ECO:0000256" key="3">
    <source>
        <dbReference type="ARBA" id="ARBA00022737"/>
    </source>
</evidence>
<dbReference type="FunFam" id="3.40.50.300:FF:001091">
    <property type="entry name" value="Probable disease resistance protein At1g61300"/>
    <property type="match status" value="1"/>
</dbReference>
<evidence type="ECO:0000259" key="7">
    <source>
        <dbReference type="Pfam" id="PF00931"/>
    </source>
</evidence>
<evidence type="ECO:0000256" key="1">
    <source>
        <dbReference type="ARBA" id="ARBA00008894"/>
    </source>
</evidence>
<gene>
    <name evidence="11" type="ORF">BS78_K048500</name>
</gene>
<evidence type="ECO:0008006" key="13">
    <source>
        <dbReference type="Google" id="ProtNLM"/>
    </source>
</evidence>
<dbReference type="Proteomes" id="UP001164776">
    <property type="component" value="Unassembled WGS sequence"/>
</dbReference>
<keyword evidence="12" id="KW-1185">Reference proteome</keyword>
<dbReference type="InterPro" id="IPR058922">
    <property type="entry name" value="WHD_DRP"/>
</dbReference>
<proteinExistence type="inferred from homology"/>
<evidence type="ECO:0000256" key="5">
    <source>
        <dbReference type="ARBA" id="ARBA00022821"/>
    </source>
</evidence>
<dbReference type="PRINTS" id="PR00364">
    <property type="entry name" value="DISEASERSIST"/>
</dbReference>
<evidence type="ECO:0000259" key="8">
    <source>
        <dbReference type="Pfam" id="PF18052"/>
    </source>
</evidence>
<dbReference type="OrthoDB" id="692047at2759"/>
<keyword evidence="6" id="KW-0175">Coiled coil</keyword>
<dbReference type="SUPFAM" id="SSF52540">
    <property type="entry name" value="P-loop containing nucleoside triphosphate hydrolases"/>
    <property type="match status" value="1"/>
</dbReference>
<evidence type="ECO:0000259" key="10">
    <source>
        <dbReference type="Pfam" id="PF23598"/>
    </source>
</evidence>
<dbReference type="Pfam" id="PF23598">
    <property type="entry name" value="LRR_14"/>
    <property type="match status" value="1"/>
</dbReference>
<dbReference type="InterPro" id="IPR042197">
    <property type="entry name" value="Apaf_helical"/>
</dbReference>
<dbReference type="Pfam" id="PF23559">
    <property type="entry name" value="WHD_DRP"/>
    <property type="match status" value="1"/>
</dbReference>
<dbReference type="GO" id="GO:0042742">
    <property type="term" value="P:defense response to bacterium"/>
    <property type="evidence" value="ECO:0007669"/>
    <property type="project" value="UniProtKB-ARBA"/>
</dbReference>
<dbReference type="InterPro" id="IPR055414">
    <property type="entry name" value="LRR_R13L4/SHOC2-like"/>
</dbReference>
<dbReference type="Gene3D" id="1.10.8.430">
    <property type="entry name" value="Helical domain of apoptotic protease-activating factors"/>
    <property type="match status" value="1"/>
</dbReference>